<dbReference type="EMBL" id="BK015447">
    <property type="protein sequence ID" value="DAE07222.1"/>
    <property type="molecule type" value="Genomic_DNA"/>
</dbReference>
<evidence type="ECO:0000313" key="1">
    <source>
        <dbReference type="EMBL" id="DAE07222.1"/>
    </source>
</evidence>
<protein>
    <submittedName>
        <fullName evidence="1">Uncharacterized protein</fullName>
    </submittedName>
</protein>
<proteinExistence type="predicted"/>
<organism evidence="1">
    <name type="scientific">Siphoviridae sp. ctOSJ35</name>
    <dbReference type="NCBI Taxonomy" id="2825479"/>
    <lineage>
        <taxon>Viruses</taxon>
        <taxon>Duplodnaviria</taxon>
        <taxon>Heunggongvirae</taxon>
        <taxon>Uroviricota</taxon>
        <taxon>Caudoviricetes</taxon>
    </lineage>
</organism>
<name>A0A8S5PJI9_9CAUD</name>
<sequence length="136" mass="15135">MSKEQLVQLFYKLADEGRFDDEDINDCDGCYCCDDDDDDIGDAVDPVIGFSLENVIDSEFDEEEFNKGIKSMSFVAGQLMALQNAGIKPQNALEYLHATHSQDSDCECAKRVAELQAAVNEKAEKKNLIESKKNIA</sequence>
<accession>A0A8S5PJI9</accession>
<reference evidence="1" key="1">
    <citation type="journal article" date="2021" name="Proc. Natl. Acad. Sci. U.S.A.">
        <title>A Catalog of Tens of Thousands of Viruses from Human Metagenomes Reveals Hidden Associations with Chronic Diseases.</title>
        <authorList>
            <person name="Tisza M.J."/>
            <person name="Buck C.B."/>
        </authorList>
    </citation>
    <scope>NUCLEOTIDE SEQUENCE</scope>
    <source>
        <strain evidence="1">CtOSJ35</strain>
    </source>
</reference>